<dbReference type="Proteomes" id="UP000626244">
    <property type="component" value="Unassembled WGS sequence"/>
</dbReference>
<organism evidence="1 2">
    <name type="scientific">Gottfriedia solisilvae</name>
    <dbReference type="NCBI Taxonomy" id="1516104"/>
    <lineage>
        <taxon>Bacteria</taxon>
        <taxon>Bacillati</taxon>
        <taxon>Bacillota</taxon>
        <taxon>Bacilli</taxon>
        <taxon>Bacillales</taxon>
        <taxon>Bacillaceae</taxon>
        <taxon>Gottfriedia</taxon>
    </lineage>
</organism>
<name>A0A8J3AFM4_9BACI</name>
<gene>
    <name evidence="1" type="ORF">GCM10007380_12490</name>
</gene>
<sequence>MEQEGLPFYETMEAHEIINLKTIGLLKSKLMMEFFSVIQKQLVMQAVRLNI</sequence>
<dbReference type="OrthoDB" id="1913674at2"/>
<accession>A0A8J3AFM4</accession>
<proteinExistence type="predicted"/>
<evidence type="ECO:0000313" key="1">
    <source>
        <dbReference type="EMBL" id="GGI12353.1"/>
    </source>
</evidence>
<protein>
    <submittedName>
        <fullName evidence="1">Uncharacterized protein</fullName>
    </submittedName>
</protein>
<keyword evidence="2" id="KW-1185">Reference proteome</keyword>
<dbReference type="AlphaFoldDB" id="A0A8J3AFM4"/>
<reference evidence="2" key="1">
    <citation type="journal article" date="2019" name="Int. J. Syst. Evol. Microbiol.">
        <title>The Global Catalogue of Microorganisms (GCM) 10K type strain sequencing project: providing services to taxonomists for standard genome sequencing and annotation.</title>
        <authorList>
            <consortium name="The Broad Institute Genomics Platform"/>
            <consortium name="The Broad Institute Genome Sequencing Center for Infectious Disease"/>
            <person name="Wu L."/>
            <person name="Ma J."/>
        </authorList>
    </citation>
    <scope>NUCLEOTIDE SEQUENCE [LARGE SCALE GENOMIC DNA]</scope>
    <source>
        <strain evidence="2">CGMCC 1.14993</strain>
    </source>
</reference>
<dbReference type="EMBL" id="BMHB01000001">
    <property type="protein sequence ID" value="GGI12353.1"/>
    <property type="molecule type" value="Genomic_DNA"/>
</dbReference>
<evidence type="ECO:0000313" key="2">
    <source>
        <dbReference type="Proteomes" id="UP000626244"/>
    </source>
</evidence>
<dbReference type="RefSeq" id="WP_087999458.1">
    <property type="nucleotide sequence ID" value="NZ_BMHB01000001.1"/>
</dbReference>
<comment type="caution">
    <text evidence="1">The sequence shown here is derived from an EMBL/GenBank/DDBJ whole genome shotgun (WGS) entry which is preliminary data.</text>
</comment>